<feature type="domain" description="IPT/TIG" evidence="5">
    <location>
        <begin position="704"/>
        <end position="775"/>
    </location>
</feature>
<evidence type="ECO:0000313" key="7">
    <source>
        <dbReference type="Proteomes" id="UP000695562"/>
    </source>
</evidence>
<feature type="domain" description="IPT/TIG" evidence="5">
    <location>
        <begin position="607"/>
        <end position="700"/>
    </location>
</feature>
<dbReference type="EMBL" id="AJWJ01000102">
    <property type="protein sequence ID" value="KAF2075382.1"/>
    <property type="molecule type" value="Genomic_DNA"/>
</dbReference>
<accession>A0A8J4PXF1</accession>
<keyword evidence="1" id="KW-0732">Signal</keyword>
<dbReference type="InterPro" id="IPR014756">
    <property type="entry name" value="Ig_E-set"/>
</dbReference>
<evidence type="ECO:0000256" key="3">
    <source>
        <dbReference type="SAM" id="MobiDB-lite"/>
    </source>
</evidence>
<reference evidence="6" key="1">
    <citation type="submission" date="2020-01" db="EMBL/GenBank/DDBJ databases">
        <title>Development of genomics and gene disruption for Polysphondylium violaceum indicates a role for the polyketide synthase stlB in stalk morphogenesis.</title>
        <authorList>
            <person name="Narita B."/>
            <person name="Kawabe Y."/>
            <person name="Kin K."/>
            <person name="Saito T."/>
            <person name="Gibbs R."/>
            <person name="Kuspa A."/>
            <person name="Muzny D."/>
            <person name="Queller D."/>
            <person name="Richards S."/>
            <person name="Strassman J."/>
            <person name="Sucgang R."/>
            <person name="Worley K."/>
            <person name="Schaap P."/>
        </authorList>
    </citation>
    <scope>NUCLEOTIDE SEQUENCE</scope>
    <source>
        <strain evidence="6">QSvi11</strain>
    </source>
</reference>
<gene>
    <name evidence="6" type="ORF">CYY_003306</name>
</gene>
<sequence>MLLIYSKSFIPIIVIVAFLCQPILSIITQNPISITPTGAIVQLTNSDNIKVKQLQTVNTATVFPIVNPECLTTPSIVCSFELNPKTTISSQALTCVLEGDFQDFWLPALQTVYSVSSPPTSGGPTPAVILFNQNSATTMGVIKYNDVALTGSTFNTSDYTDVKLNIPAGTGSFSISAGSSKKFFKYQAPTITSIASGAANTFTITGTNFGTSSSVIVLKWNSVIIPTASINSVDHLKIVFTYSTPYSESVSIDLAVNTTPMVSPFPYQTKPTVTAITNTDYRGGVITLTGTRLNVIKRDGTSSSPRVMIGSTECTNAANPTPNDFTTLTCTAPPGTGSNYDVVVTISTYSTDAPYIKYSYVYPVISSFTHSGTTIILNGTLLGNPANSVITFNGKTITPTATTTPVNGVSQLNFTLPAEAKNGDVSILSLGRLSLPFDIKLTPSITSVSISATAGSTITITGSFLMITNFASAAVPVSFTNSVGGFECKNFVQGPDSTTLLCDASAGVGKDLPATLSIDSQTATSTVSYLAPSMTGLTRNGAKGIIKGTSFGKSADKLQLQIDSDTQPVLTVADTQIEFTLPASPVPTSLLLIVGGQSSNTLLNNFVTSLLAFSTVPTQGGLFSISGDLFNTSAVNVTVWLNQDEEHSSTNYKSPRQCTDAVVTASQIQCQMPNGTGANHVVTVYIDNFKLSNSSISFKYSPPSISSTTSVDQFGGNITILGQNFNSPFEVTIGERKCTNATITDFKTIVCGLEPFKSIEEVPKGKVPMTVNITGQLATLEFEYGVSFINNTQSSENDHSSSDSKINHSENSHGGGSSIGGNSSKETSINASTENLESSKKSSSKAKWLAPVIVIPVVGIAGALGAAAFFMIKKQKKLNEKKKEQFSN</sequence>
<evidence type="ECO:0000256" key="1">
    <source>
        <dbReference type="ARBA" id="ARBA00022729"/>
    </source>
</evidence>
<dbReference type="PANTHER" id="PTHR31341">
    <property type="entry name" value="IPT/TIG DOMAIN-CONTAINING PROTEIN-RELATED-RELATED"/>
    <property type="match status" value="1"/>
</dbReference>
<feature type="compositionally biased region" description="Basic and acidic residues" evidence="3">
    <location>
        <begin position="796"/>
        <end position="811"/>
    </location>
</feature>
<dbReference type="Gene3D" id="2.60.40.10">
    <property type="entry name" value="Immunoglobulins"/>
    <property type="match status" value="4"/>
</dbReference>
<comment type="caution">
    <text evidence="6">The sequence shown here is derived from an EMBL/GenBank/DDBJ whole genome shotgun (WGS) entry which is preliminary data.</text>
</comment>
<feature type="region of interest" description="Disordered" evidence="3">
    <location>
        <begin position="793"/>
        <end position="837"/>
    </location>
</feature>
<dbReference type="Proteomes" id="UP000695562">
    <property type="component" value="Unassembled WGS sequence"/>
</dbReference>
<keyword evidence="2" id="KW-0325">Glycoprotein</keyword>
<feature type="domain" description="IPT/TIG" evidence="5">
    <location>
        <begin position="535"/>
        <end position="601"/>
    </location>
</feature>
<keyword evidence="4" id="KW-1133">Transmembrane helix</keyword>
<dbReference type="Pfam" id="PF01833">
    <property type="entry name" value="TIG"/>
    <property type="match status" value="5"/>
</dbReference>
<dbReference type="InterPro" id="IPR002909">
    <property type="entry name" value="IPT_dom"/>
</dbReference>
<evidence type="ECO:0000256" key="2">
    <source>
        <dbReference type="ARBA" id="ARBA00023180"/>
    </source>
</evidence>
<dbReference type="CDD" id="cd00603">
    <property type="entry name" value="IPT_PCSR"/>
    <property type="match status" value="1"/>
</dbReference>
<dbReference type="InterPro" id="IPR052014">
    <property type="entry name" value="Dictyostelium_Tiger"/>
</dbReference>
<name>A0A8J4PXF1_9MYCE</name>
<feature type="transmembrane region" description="Helical" evidence="4">
    <location>
        <begin position="848"/>
        <end position="872"/>
    </location>
</feature>
<protein>
    <recommendedName>
        <fullName evidence="5">IPT/TIG domain-containing protein</fullName>
    </recommendedName>
</protein>
<dbReference type="OrthoDB" id="24380at2759"/>
<dbReference type="InterPro" id="IPR013783">
    <property type="entry name" value="Ig-like_fold"/>
</dbReference>
<keyword evidence="4" id="KW-0812">Transmembrane</keyword>
<evidence type="ECO:0000259" key="5">
    <source>
        <dbReference type="Pfam" id="PF01833"/>
    </source>
</evidence>
<feature type="compositionally biased region" description="Polar residues" evidence="3">
    <location>
        <begin position="825"/>
        <end position="836"/>
    </location>
</feature>
<dbReference type="AlphaFoldDB" id="A0A8J4PXF1"/>
<dbReference type="SUPFAM" id="SSF81296">
    <property type="entry name" value="E set domains"/>
    <property type="match status" value="2"/>
</dbReference>
<feature type="domain" description="IPT/TIG" evidence="5">
    <location>
        <begin position="271"/>
        <end position="351"/>
    </location>
</feature>
<keyword evidence="7" id="KW-1185">Reference proteome</keyword>
<feature type="domain" description="IPT/TIG" evidence="5">
    <location>
        <begin position="443"/>
        <end position="528"/>
    </location>
</feature>
<keyword evidence="4" id="KW-0472">Membrane</keyword>
<proteinExistence type="predicted"/>
<evidence type="ECO:0000313" key="6">
    <source>
        <dbReference type="EMBL" id="KAF2075382.1"/>
    </source>
</evidence>
<evidence type="ECO:0000256" key="4">
    <source>
        <dbReference type="SAM" id="Phobius"/>
    </source>
</evidence>
<organism evidence="6 7">
    <name type="scientific">Polysphondylium violaceum</name>
    <dbReference type="NCBI Taxonomy" id="133409"/>
    <lineage>
        <taxon>Eukaryota</taxon>
        <taxon>Amoebozoa</taxon>
        <taxon>Evosea</taxon>
        <taxon>Eumycetozoa</taxon>
        <taxon>Dictyostelia</taxon>
        <taxon>Dictyosteliales</taxon>
        <taxon>Dictyosteliaceae</taxon>
        <taxon>Polysphondylium</taxon>
    </lineage>
</organism>